<dbReference type="Proteomes" id="UP001153709">
    <property type="component" value="Chromosome 4"/>
</dbReference>
<evidence type="ECO:0000313" key="6">
    <source>
        <dbReference type="Proteomes" id="UP001153709"/>
    </source>
</evidence>
<evidence type="ECO:0000313" key="5">
    <source>
        <dbReference type="EMBL" id="CAG9832638.1"/>
    </source>
</evidence>
<dbReference type="EMBL" id="OU898279">
    <property type="protein sequence ID" value="CAG9832638.1"/>
    <property type="molecule type" value="Genomic_DNA"/>
</dbReference>
<dbReference type="InterPro" id="IPR007588">
    <property type="entry name" value="Znf_FLYWCH"/>
</dbReference>
<evidence type="ECO:0000256" key="1">
    <source>
        <dbReference type="ARBA" id="ARBA00022723"/>
    </source>
</evidence>
<keyword evidence="2" id="KW-0863">Zinc-finger</keyword>
<protein>
    <recommendedName>
        <fullName evidence="4">FLYWCH-type domain-containing protein</fullName>
    </recommendedName>
</protein>
<reference evidence="5" key="1">
    <citation type="submission" date="2022-01" db="EMBL/GenBank/DDBJ databases">
        <authorList>
            <person name="King R."/>
        </authorList>
    </citation>
    <scope>NUCLEOTIDE SEQUENCE</scope>
</reference>
<keyword evidence="3" id="KW-0862">Zinc</keyword>
<evidence type="ECO:0000256" key="2">
    <source>
        <dbReference type="ARBA" id="ARBA00022771"/>
    </source>
</evidence>
<dbReference type="Gene3D" id="2.20.25.240">
    <property type="match status" value="1"/>
</dbReference>
<keyword evidence="1" id="KW-0479">Metal-binding</keyword>
<keyword evidence="6" id="KW-1185">Reference proteome</keyword>
<accession>A0A9N9SZG8</accession>
<dbReference type="AlphaFoldDB" id="A0A9N9SZG8"/>
<organism evidence="5 6">
    <name type="scientific">Diabrotica balteata</name>
    <name type="common">Banded cucumber beetle</name>
    <dbReference type="NCBI Taxonomy" id="107213"/>
    <lineage>
        <taxon>Eukaryota</taxon>
        <taxon>Metazoa</taxon>
        <taxon>Ecdysozoa</taxon>
        <taxon>Arthropoda</taxon>
        <taxon>Hexapoda</taxon>
        <taxon>Insecta</taxon>
        <taxon>Pterygota</taxon>
        <taxon>Neoptera</taxon>
        <taxon>Endopterygota</taxon>
        <taxon>Coleoptera</taxon>
        <taxon>Polyphaga</taxon>
        <taxon>Cucujiformia</taxon>
        <taxon>Chrysomeloidea</taxon>
        <taxon>Chrysomelidae</taxon>
        <taxon>Galerucinae</taxon>
        <taxon>Diabroticina</taxon>
        <taxon>Diabroticites</taxon>
        <taxon>Diabrotica</taxon>
    </lineage>
</organism>
<dbReference type="OrthoDB" id="6679857at2759"/>
<dbReference type="GO" id="GO:0008270">
    <property type="term" value="F:zinc ion binding"/>
    <property type="evidence" value="ECO:0007669"/>
    <property type="project" value="UniProtKB-KW"/>
</dbReference>
<name>A0A9N9SZG8_DIABA</name>
<sequence>MGSKNPKIIVDDQDFILAEKRVEKTTWRCCRYYYSMTERCKVKLITAKRTVQVIGEHNHPIKPRTDQKNMIPQNVTIVRKKC</sequence>
<evidence type="ECO:0000256" key="3">
    <source>
        <dbReference type="ARBA" id="ARBA00022833"/>
    </source>
</evidence>
<evidence type="ECO:0000259" key="4">
    <source>
        <dbReference type="Pfam" id="PF04500"/>
    </source>
</evidence>
<gene>
    <name evidence="5" type="ORF">DIABBA_LOCUS6098</name>
</gene>
<proteinExistence type="predicted"/>
<dbReference type="Pfam" id="PF04500">
    <property type="entry name" value="FLYWCH"/>
    <property type="match status" value="1"/>
</dbReference>
<feature type="domain" description="FLYWCH-type" evidence="4">
    <location>
        <begin position="4"/>
        <end position="59"/>
    </location>
</feature>